<dbReference type="CDD" id="cd00038">
    <property type="entry name" value="CAP_ED"/>
    <property type="match status" value="1"/>
</dbReference>
<feature type="domain" description="Cyclic nucleotide-binding" evidence="1">
    <location>
        <begin position="15"/>
        <end position="116"/>
    </location>
</feature>
<gene>
    <name evidence="2" type="ORF">GCM10010993_08960</name>
</gene>
<dbReference type="PROSITE" id="PS50042">
    <property type="entry name" value="CNMP_BINDING_3"/>
    <property type="match status" value="1"/>
</dbReference>
<protein>
    <submittedName>
        <fullName evidence="2">DNA-binding protein</fullName>
    </submittedName>
</protein>
<name>A0ABQ1M2R7_9BACT</name>
<evidence type="ECO:0000259" key="1">
    <source>
        <dbReference type="PROSITE" id="PS50042"/>
    </source>
</evidence>
<reference evidence="3" key="1">
    <citation type="journal article" date="2019" name="Int. J. Syst. Evol. Microbiol.">
        <title>The Global Catalogue of Microorganisms (GCM) 10K type strain sequencing project: providing services to taxonomists for standard genome sequencing and annotation.</title>
        <authorList>
            <consortium name="The Broad Institute Genomics Platform"/>
            <consortium name="The Broad Institute Genome Sequencing Center for Infectious Disease"/>
            <person name="Wu L."/>
            <person name="Ma J."/>
        </authorList>
    </citation>
    <scope>NUCLEOTIDE SEQUENCE [LARGE SCALE GENOMIC DNA]</scope>
    <source>
        <strain evidence="3">CGMCC 1.12479</strain>
    </source>
</reference>
<dbReference type="Gene3D" id="2.60.120.10">
    <property type="entry name" value="Jelly Rolls"/>
    <property type="match status" value="1"/>
</dbReference>
<organism evidence="2 3">
    <name type="scientific">Belliella aquatica</name>
    <dbReference type="NCBI Taxonomy" id="1323734"/>
    <lineage>
        <taxon>Bacteria</taxon>
        <taxon>Pseudomonadati</taxon>
        <taxon>Bacteroidota</taxon>
        <taxon>Cytophagia</taxon>
        <taxon>Cytophagales</taxon>
        <taxon>Cyclobacteriaceae</taxon>
        <taxon>Belliella</taxon>
    </lineage>
</organism>
<dbReference type="RefSeq" id="WP_188440126.1">
    <property type="nucleotide sequence ID" value="NZ_BMFD01000002.1"/>
</dbReference>
<keyword evidence="2" id="KW-0238">DNA-binding</keyword>
<dbReference type="SUPFAM" id="SSF51206">
    <property type="entry name" value="cAMP-binding domain-like"/>
    <property type="match status" value="1"/>
</dbReference>
<evidence type="ECO:0000313" key="3">
    <source>
        <dbReference type="Proteomes" id="UP000635885"/>
    </source>
</evidence>
<dbReference type="InterPro" id="IPR000595">
    <property type="entry name" value="cNMP-bd_dom"/>
</dbReference>
<sequence length="198" mass="22907">MNTSLLISNISKHISLNSKQMILIESLIEERSVKKNNYLIEQGSVCKYIYFVNSGLLRAYCLSQNGKESTVMFAIQDWWVTDMFCFLNSKPAMIQLKAMQDSEVLCLSKGGLDQIFEEIPEFNKFFRILMQNAYCREQLRMIQNLTLPAKERYENFLAKYPVISEKVTLKQIASYIGVTPEFLSTVRDPKKQAKSKKS</sequence>
<evidence type="ECO:0000313" key="2">
    <source>
        <dbReference type="EMBL" id="GGC32158.1"/>
    </source>
</evidence>
<dbReference type="InterPro" id="IPR018490">
    <property type="entry name" value="cNMP-bd_dom_sf"/>
</dbReference>
<dbReference type="InterPro" id="IPR014710">
    <property type="entry name" value="RmlC-like_jellyroll"/>
</dbReference>
<keyword evidence="3" id="KW-1185">Reference proteome</keyword>
<comment type="caution">
    <text evidence="2">The sequence shown here is derived from an EMBL/GenBank/DDBJ whole genome shotgun (WGS) entry which is preliminary data.</text>
</comment>
<dbReference type="Proteomes" id="UP000635885">
    <property type="component" value="Unassembled WGS sequence"/>
</dbReference>
<dbReference type="GO" id="GO:0003677">
    <property type="term" value="F:DNA binding"/>
    <property type="evidence" value="ECO:0007669"/>
    <property type="project" value="UniProtKB-KW"/>
</dbReference>
<accession>A0ABQ1M2R7</accession>
<dbReference type="EMBL" id="BMFD01000002">
    <property type="protein sequence ID" value="GGC32158.1"/>
    <property type="molecule type" value="Genomic_DNA"/>
</dbReference>
<proteinExistence type="predicted"/>
<dbReference type="Pfam" id="PF00027">
    <property type="entry name" value="cNMP_binding"/>
    <property type="match status" value="1"/>
</dbReference>